<proteinExistence type="predicted"/>
<evidence type="ECO:0000256" key="1">
    <source>
        <dbReference type="SAM" id="MobiDB-lite"/>
    </source>
</evidence>
<feature type="compositionally biased region" description="Basic and acidic residues" evidence="1">
    <location>
        <begin position="131"/>
        <end position="142"/>
    </location>
</feature>
<name>A0A0B6ZR24_9EUPU</name>
<accession>A0A0B6ZR24</accession>
<feature type="non-terminal residue" evidence="2">
    <location>
        <position position="1"/>
    </location>
</feature>
<protein>
    <submittedName>
        <fullName evidence="2">Uncharacterized protein</fullName>
    </submittedName>
</protein>
<feature type="compositionally biased region" description="Polar residues" evidence="1">
    <location>
        <begin position="231"/>
        <end position="258"/>
    </location>
</feature>
<feature type="compositionally biased region" description="Basic and acidic residues" evidence="1">
    <location>
        <begin position="263"/>
        <end position="278"/>
    </location>
</feature>
<dbReference type="AlphaFoldDB" id="A0A0B6ZR24"/>
<evidence type="ECO:0000313" key="2">
    <source>
        <dbReference type="EMBL" id="CEK70190.1"/>
    </source>
</evidence>
<organism evidence="2">
    <name type="scientific">Arion vulgaris</name>
    <dbReference type="NCBI Taxonomy" id="1028688"/>
    <lineage>
        <taxon>Eukaryota</taxon>
        <taxon>Metazoa</taxon>
        <taxon>Spiralia</taxon>
        <taxon>Lophotrochozoa</taxon>
        <taxon>Mollusca</taxon>
        <taxon>Gastropoda</taxon>
        <taxon>Heterobranchia</taxon>
        <taxon>Euthyneura</taxon>
        <taxon>Panpulmonata</taxon>
        <taxon>Eupulmonata</taxon>
        <taxon>Stylommatophora</taxon>
        <taxon>Helicina</taxon>
        <taxon>Arionoidea</taxon>
        <taxon>Arionidae</taxon>
        <taxon>Arion</taxon>
    </lineage>
</organism>
<dbReference type="EMBL" id="HACG01023325">
    <property type="protein sequence ID" value="CEK70190.1"/>
    <property type="molecule type" value="Transcribed_RNA"/>
</dbReference>
<feature type="compositionally biased region" description="Basic and acidic residues" evidence="1">
    <location>
        <begin position="162"/>
        <end position="171"/>
    </location>
</feature>
<reference evidence="2" key="1">
    <citation type="submission" date="2014-12" db="EMBL/GenBank/DDBJ databases">
        <title>Insight into the proteome of Arion vulgaris.</title>
        <authorList>
            <person name="Aradska J."/>
            <person name="Bulat T."/>
            <person name="Smidak R."/>
            <person name="Sarate P."/>
            <person name="Gangsoo J."/>
            <person name="Sialana F."/>
            <person name="Bilban M."/>
            <person name="Lubec G."/>
        </authorList>
    </citation>
    <scope>NUCLEOTIDE SEQUENCE</scope>
    <source>
        <tissue evidence="2">Skin</tissue>
    </source>
</reference>
<gene>
    <name evidence="2" type="primary">ORF73202</name>
</gene>
<sequence>WGAYGSSDEGSDNEGSEDCGGGEKGKKSSRAKRCAVLMNTLADEDDHQFDSIAKNSLILLDDRDGMGTMRTSLTFDDESTDMIKLGQSTTNRPEEGLEGVIENHHTDSAHQNYHHNHSHPQGKSYSSSPRKMPEKLAKDLDNRIGSPLRRSSTGSPSKFVFKNRDQGDDKRYRKSMAFGKPPIHTISKREKNLEVASSGLCEGGKPPGSAATKDMTQHLSKPKSILREKNAYSNDRNLNVDNRFSTDASAAPTESNNDGKVVLAKDDLIVSMPRDHSPRQPWVTRHSSIKSKESEVLGGQHIRRFSRPGPSVSHRNYAESRSQTMPESDGGPQPKPPAGHAPKNAVVAARRRRYKLASSCQSPHDANSP</sequence>
<feature type="region of interest" description="Disordered" evidence="1">
    <location>
        <begin position="100"/>
        <end position="347"/>
    </location>
</feature>
<feature type="region of interest" description="Disordered" evidence="1">
    <location>
        <begin position="1"/>
        <end position="31"/>
    </location>
</feature>